<feature type="compositionally biased region" description="Polar residues" evidence="3">
    <location>
        <begin position="57"/>
        <end position="67"/>
    </location>
</feature>
<evidence type="ECO:0000313" key="6">
    <source>
        <dbReference type="Proteomes" id="UP001151518"/>
    </source>
</evidence>
<dbReference type="GO" id="GO:0016020">
    <property type="term" value="C:membrane"/>
    <property type="evidence" value="ECO:0007669"/>
    <property type="project" value="InterPro"/>
</dbReference>
<evidence type="ECO:0000256" key="1">
    <source>
        <dbReference type="ARBA" id="ARBA00007677"/>
    </source>
</evidence>
<dbReference type="InterPro" id="IPR002685">
    <property type="entry name" value="Glyco_trans_15"/>
</dbReference>
<dbReference type="SUPFAM" id="SSF53448">
    <property type="entry name" value="Nucleotide-diphospho-sugar transferases"/>
    <property type="match status" value="1"/>
</dbReference>
<dbReference type="InterPro" id="IPR021773">
    <property type="entry name" value="TPC11"/>
</dbReference>
<comment type="caution">
    <text evidence="5">The sequence shown here is derived from an EMBL/GenBank/DDBJ whole genome shotgun (WGS) entry which is preliminary data.</text>
</comment>
<organism evidence="5 6">
    <name type="scientific">Coemansia spiralis</name>
    <dbReference type="NCBI Taxonomy" id="417178"/>
    <lineage>
        <taxon>Eukaryota</taxon>
        <taxon>Fungi</taxon>
        <taxon>Fungi incertae sedis</taxon>
        <taxon>Zoopagomycota</taxon>
        <taxon>Kickxellomycotina</taxon>
        <taxon>Kickxellomycetes</taxon>
        <taxon>Kickxellales</taxon>
        <taxon>Kickxellaceae</taxon>
        <taxon>Coemansia</taxon>
    </lineage>
</organism>
<dbReference type="Proteomes" id="UP001151518">
    <property type="component" value="Unassembled WGS sequence"/>
</dbReference>
<feature type="region of interest" description="Disordered" evidence="3">
    <location>
        <begin position="1507"/>
        <end position="1562"/>
    </location>
</feature>
<sequence>MAEPAIAASAEAALTIPYMQHFYPVLGILNTPQAKDASTLTPYARQASRSILKHFRGSSTVPTSPTQDRALAEPPTPGWDPVGPARAPRWQTVGYEKVDDIPRRRAWGKKEATEPRAEVVGSWVAKVQNRPATVISLHALREPQTDAVLAEEIARNRVCLAAYGLTYTAVVITNRAHDDPDPRLSTITQGAGLDSAQLAVCRPGTVEQFQAFLDDLERRLFVRAANYYADAFVRTQRKLVGLPQLPIPASPSAAEQDPEVRQAAESAPQKYLGIPLRAWLVRYHFKMAVFAECAGDRDTAQRCMWLAYIHLASYLGEIAHSAFGSFDGPSGKHDYCMFGKRWQEAWDLAGAVHLRIVRGWIYQSLDIDLLRTRSQAGPSASGWPFGLSSQQQQRQFVAAPVVRSSKVGSPRPPVNALGMLEATGNGSLDALVFSVHAGEASQATKRLMAHEREKRRTTGDHLWYYLALGSETADIDLLQPRTNEWWPLGGFYGIVDSSQPRRAPGLVVNSSMDPSCASSMLPPSNHTCLTLAARHCSHHIRMFTHLLKQHGFGDSAYFWAFVARQNKAHADLYVVAAAHGVDFDKRDSAEGGQAKPLETPVQALRSPPPTAKRASDGKHAIGLDNMDGSSTWGSPFPQWTWPETASPLYHTAALASLDLQRRLSVERQWTVDSIECSNPAVSQAYFGSWLAAEKAQADSSEMLRLLASSLCSARPTAACTIAAREILHPTKEMDALVQLVRNEESGHLALNLVSTLAEIYHETGAAQRALQLFSLLADRFRAEGWALLTGYVLRWCLRCARETGAFDTSIRCMIELLSAQVVSSIAEREKMAGDLLQLLAAPQKTGSSEVLVDMSRVYAPITCHAHWRHWSLPSTDELQMAFQVTIDCRDVPVPLRLTELCVRFSDARFNMRLTNDSSSPAFDKAETAAGQCVHYYRVQGLAAACQLELFSGVTVVEARVSLDEHGSDVAAGLLVLESVSAIISGGVELFWPTSAQPTAAVHVDSSEAHALNQIERQLLCHIGISRISDPALGRTSQLRLSTEEGLADPTVQRAVAVAGPAASLPRERRWLYVAPGGRCRWLQLPTPLAGALDGAEDAEPPATAYSRCRVLRLPTTTYALSVDASAALELAPAYRGEPFPLAIALTNMHRTKAVTRVEVQVHVEPKDAADDAHPWVSTDATTEAQKTDALAIIDEQTVRPQESRRVEFFVHFPQLLASAAHATPTQTALIRVAVRYELEDGRSGQTTSQLELPAVRPLCAEASVMPVQTPWAEVSVAGEHSFSRPLLVSVVNTGPWDVAIEKVLLCPPATSEAQELCKINVRTTEPSASAVAMKPNGALKQVFWLDIQTRDVLRMPSQVCPGTLEIHWRRAGGSGTSVTRLWMRPLELVSKNVQVGLDCPWAARVGKPLPVCYRIFNPTDRVQTIDAVMHAAEAFVFAGLRRTVLTILPGHTGVLRFNLLPLTATVQGVPQYAPGHAVLSSQKLMEGNATGLGWVQLPRLELRLAEDGARESPEPQHTPATPAPTRVASAETSEPSDPSVFQWKRPSSDYQMPANSTEDTETPELVRLEGWPTEFPADLDTYRAGVLNSTLLSGAAKHRMEIAPWVWHHRGLADVLEQKSLDPNTSIDALEEMAQKGIVPYRGTRARAAFVVLIRNRELNDFLRTMRQLEDRFNRRYHYPYVFLNDEPFTTEFMHMVAQSTVSNVTFGLVPTDHWSMPEWIDPQKALEAREQMRDVIYGTSLSYRHMCRFNSGFFYHHPLLADVEFYWRVEPNVDFYCDIPYDPFVFMRDNNKLYSFVIALRELEATIPTLWDHTLEFMRAENISSDLMPFFVSRSGEYNLCHFWSNFEIASLAWLRSAEYQRYFDYLDRLGGFFMERWGDAPVHSLAAGMFLKREQVHFFNDIGYRHEEFTHCPSSLAACQCPKNVETFDDSRGSCLPRWLGYEPFVWTPNDTVEAQRLAREERLRASKQPMLVNERRRWYDFFGRF</sequence>
<evidence type="ECO:0000313" key="5">
    <source>
        <dbReference type="EMBL" id="KAJ2673452.1"/>
    </source>
</evidence>
<feature type="domain" description="Trafficking protein particle complex subunit 11" evidence="4">
    <location>
        <begin position="532"/>
        <end position="818"/>
    </location>
</feature>
<reference evidence="5" key="1">
    <citation type="submission" date="2022-07" db="EMBL/GenBank/DDBJ databases">
        <title>Phylogenomic reconstructions and comparative analyses of Kickxellomycotina fungi.</title>
        <authorList>
            <person name="Reynolds N.K."/>
            <person name="Stajich J.E."/>
            <person name="Barry K."/>
            <person name="Grigoriev I.V."/>
            <person name="Crous P."/>
            <person name="Smith M.E."/>
        </authorList>
    </citation>
    <scope>NUCLEOTIDE SEQUENCE</scope>
    <source>
        <strain evidence="5">NRRL 3115</strain>
    </source>
</reference>
<dbReference type="GO" id="GO:0005794">
    <property type="term" value="C:Golgi apparatus"/>
    <property type="evidence" value="ECO:0007669"/>
    <property type="project" value="TreeGrafter"/>
</dbReference>
<dbReference type="Gene3D" id="3.90.550.10">
    <property type="entry name" value="Spore Coat Polysaccharide Biosynthesis Protein SpsA, Chain A"/>
    <property type="match status" value="1"/>
</dbReference>
<evidence type="ECO:0000259" key="4">
    <source>
        <dbReference type="Pfam" id="PF11817"/>
    </source>
</evidence>
<proteinExistence type="inferred from homology"/>
<dbReference type="OrthoDB" id="6278596at2759"/>
<protein>
    <recommendedName>
        <fullName evidence="4">Trafficking protein particle complex subunit 11 domain-containing protein</fullName>
    </recommendedName>
</protein>
<gene>
    <name evidence="5" type="ORF">GGI25_004714</name>
</gene>
<dbReference type="InterPro" id="IPR029044">
    <property type="entry name" value="Nucleotide-diphossugar_trans"/>
</dbReference>
<feature type="compositionally biased region" description="Polar residues" evidence="3">
    <location>
        <begin position="1548"/>
        <end position="1557"/>
    </location>
</feature>
<name>A0A9W8FZY7_9FUNG</name>
<accession>A0A9W8FZY7</accession>
<dbReference type="PANTHER" id="PTHR31121:SF2">
    <property type="entry name" value="MANNOSYLTRANSFERASE KTR5-RELATED"/>
    <property type="match status" value="1"/>
</dbReference>
<dbReference type="Pfam" id="PF11817">
    <property type="entry name" value="Foie-gras_1"/>
    <property type="match status" value="1"/>
</dbReference>
<dbReference type="PANTHER" id="PTHR31121">
    <property type="entry name" value="ALPHA-1,2 MANNOSYLTRANSFERASE KTR1"/>
    <property type="match status" value="1"/>
</dbReference>
<dbReference type="EMBL" id="JANBTW010000068">
    <property type="protein sequence ID" value="KAJ2673452.1"/>
    <property type="molecule type" value="Genomic_DNA"/>
</dbReference>
<evidence type="ECO:0000256" key="2">
    <source>
        <dbReference type="ARBA" id="ARBA00022679"/>
    </source>
</evidence>
<feature type="region of interest" description="Disordered" evidence="3">
    <location>
        <begin position="54"/>
        <end position="86"/>
    </location>
</feature>
<keyword evidence="2" id="KW-0808">Transferase</keyword>
<comment type="similarity">
    <text evidence="1">Belongs to the glycosyltransferase 15 family.</text>
</comment>
<feature type="region of interest" description="Disordered" evidence="3">
    <location>
        <begin position="586"/>
        <end position="617"/>
    </location>
</feature>
<dbReference type="GO" id="GO:0000026">
    <property type="term" value="F:alpha-1,2-mannosyltransferase activity"/>
    <property type="evidence" value="ECO:0007669"/>
    <property type="project" value="TreeGrafter"/>
</dbReference>
<dbReference type="FunFam" id="3.90.550.10:FF:000051">
    <property type="entry name" value="Alpha-1,2-mannosyltransferase (Ktr4)"/>
    <property type="match status" value="1"/>
</dbReference>
<evidence type="ECO:0000256" key="3">
    <source>
        <dbReference type="SAM" id="MobiDB-lite"/>
    </source>
</evidence>
<dbReference type="GO" id="GO:0000032">
    <property type="term" value="P:cell wall mannoprotein biosynthetic process"/>
    <property type="evidence" value="ECO:0007669"/>
    <property type="project" value="TreeGrafter"/>
</dbReference>
<dbReference type="GO" id="GO:0006487">
    <property type="term" value="P:protein N-linked glycosylation"/>
    <property type="evidence" value="ECO:0007669"/>
    <property type="project" value="TreeGrafter"/>
</dbReference>
<dbReference type="Pfam" id="PF01793">
    <property type="entry name" value="Glyco_transf_15"/>
    <property type="match status" value="1"/>
</dbReference>